<name>B5LWI4_9PHYC</name>
<protein>
    <submittedName>
        <fullName evidence="1">Uncharacterized protein</fullName>
    </submittedName>
</protein>
<dbReference type="EMBL" id="EU916176">
    <property type="protein sequence ID" value="ACH46847.1"/>
    <property type="molecule type" value="Genomic_DNA"/>
</dbReference>
<evidence type="ECO:0000313" key="2">
    <source>
        <dbReference type="Proteomes" id="UP000204092"/>
    </source>
</evidence>
<keyword evidence="2" id="KW-1185">Reference proteome</keyword>
<reference evidence="1 2" key="1">
    <citation type="journal article" date="2009" name="Virology">
        <title>Genomic analysis of the smallest giant virus--Feldmannia sp. virus 158.</title>
        <authorList>
            <person name="Schroeder D.C."/>
            <person name="Park Y."/>
            <person name="Yoon H.M."/>
            <person name="Lee Y.S."/>
            <person name="Kang S.W."/>
            <person name="Meints R.H."/>
            <person name="Ivey R.G."/>
            <person name="Choi T.J."/>
        </authorList>
    </citation>
    <scope>NUCLEOTIDE SEQUENCE [LARGE SCALE GENOMIC DNA]</scope>
    <source>
        <strain evidence="1">FsV-158</strain>
    </source>
</reference>
<dbReference type="KEGG" id="vg:6804878"/>
<dbReference type="GeneID" id="6804878"/>
<proteinExistence type="predicted"/>
<organism evidence="1 2">
    <name type="scientific">Feldmannia species virus</name>
    <dbReference type="NCBI Taxonomy" id="39420"/>
    <lineage>
        <taxon>Viruses</taxon>
        <taxon>Varidnaviria</taxon>
        <taxon>Bamfordvirae</taxon>
        <taxon>Nucleocytoviricota</taxon>
        <taxon>Megaviricetes</taxon>
        <taxon>Algavirales</taxon>
        <taxon>Phycodnaviridae</taxon>
        <taxon>Phaeovirus</taxon>
        <taxon>Phaeovirus feldmanniae</taxon>
    </lineage>
</organism>
<evidence type="ECO:0000313" key="1">
    <source>
        <dbReference type="EMBL" id="ACH46847.1"/>
    </source>
</evidence>
<accession>B5LWI4</accession>
<sequence length="144" mass="15524">MDLIVNTVASYADGRACAIVNCYEPTEVNEVASSALHELPNDRRGCRAVSVHGNIDEILGLPVRFVMCDSCKAVTASLGTTRKSTQVVFSKDDPCARLLSTILDPANANWDRPNEKPCRMVGIVSVYGSQLLSRYGGTCVLCKA</sequence>
<dbReference type="Proteomes" id="UP000204092">
    <property type="component" value="Segment"/>
</dbReference>
<dbReference type="RefSeq" id="YP_002154717.1">
    <property type="nucleotide sequence ID" value="NC_011183.1"/>
</dbReference>